<feature type="compositionally biased region" description="Low complexity" evidence="1">
    <location>
        <begin position="198"/>
        <end position="215"/>
    </location>
</feature>
<feature type="region of interest" description="Disordered" evidence="1">
    <location>
        <begin position="169"/>
        <end position="215"/>
    </location>
</feature>
<gene>
    <name evidence="2" type="ORF">B0H16DRAFT_1570922</name>
</gene>
<accession>A0AAD7IAY6</accession>
<dbReference type="Proteomes" id="UP001215598">
    <property type="component" value="Unassembled WGS sequence"/>
</dbReference>
<feature type="region of interest" description="Disordered" evidence="1">
    <location>
        <begin position="236"/>
        <end position="333"/>
    </location>
</feature>
<evidence type="ECO:0000313" key="3">
    <source>
        <dbReference type="Proteomes" id="UP001215598"/>
    </source>
</evidence>
<reference evidence="2" key="1">
    <citation type="submission" date="2023-03" db="EMBL/GenBank/DDBJ databases">
        <title>Massive genome expansion in bonnet fungi (Mycena s.s.) driven by repeated elements and novel gene families across ecological guilds.</title>
        <authorList>
            <consortium name="Lawrence Berkeley National Laboratory"/>
            <person name="Harder C.B."/>
            <person name="Miyauchi S."/>
            <person name="Viragh M."/>
            <person name="Kuo A."/>
            <person name="Thoen E."/>
            <person name="Andreopoulos B."/>
            <person name="Lu D."/>
            <person name="Skrede I."/>
            <person name="Drula E."/>
            <person name="Henrissat B."/>
            <person name="Morin E."/>
            <person name="Kohler A."/>
            <person name="Barry K."/>
            <person name="LaButti K."/>
            <person name="Morin E."/>
            <person name="Salamov A."/>
            <person name="Lipzen A."/>
            <person name="Mereny Z."/>
            <person name="Hegedus B."/>
            <person name="Baldrian P."/>
            <person name="Stursova M."/>
            <person name="Weitz H."/>
            <person name="Taylor A."/>
            <person name="Grigoriev I.V."/>
            <person name="Nagy L.G."/>
            <person name="Martin F."/>
            <person name="Kauserud H."/>
        </authorList>
    </citation>
    <scope>NUCLEOTIDE SEQUENCE</scope>
    <source>
        <strain evidence="2">CBHHK182m</strain>
    </source>
</reference>
<proteinExistence type="predicted"/>
<feature type="compositionally biased region" description="Low complexity" evidence="1">
    <location>
        <begin position="40"/>
        <end position="60"/>
    </location>
</feature>
<sequence length="346" mass="36761">MATTSTLPPTTHALPSTHRAHLIRSTRKLGNLLGETPLLLDAPSGSSHSRSSSVSSVASTESKRSGRIFANAPRSSSLAPADSAPAPSTDDSGFTNPKSKSIDAPRPLLVLRLASQRPLSSVSLVSPRSPAFSPITPTFVVDRRKKMAKLTRTLGANVPPELVFSAAPDERTSHNSDSGLLMPLPGHQRSASFDIPGRRPSFSSSTGSSALASPTREATLSSSTYYDAADDQWVDVAQPSSYPPSPRSPRSHYARTQTPTSPPARPSTTTRSTGDTRFLSRHMEFAPPSRSASPNPGSRSASPYLVADDEDGPANTHRKEAGWSGEWSGAQGMDDVVNRLRGLKMK</sequence>
<name>A0AAD7IAY6_9AGAR</name>
<evidence type="ECO:0000313" key="2">
    <source>
        <dbReference type="EMBL" id="KAJ7738132.1"/>
    </source>
</evidence>
<keyword evidence="3" id="KW-1185">Reference proteome</keyword>
<dbReference type="AlphaFoldDB" id="A0AAD7IAY6"/>
<feature type="compositionally biased region" description="Polar residues" evidence="1">
    <location>
        <begin position="290"/>
        <end position="301"/>
    </location>
</feature>
<protein>
    <submittedName>
        <fullName evidence="2">Uncharacterized protein</fullName>
    </submittedName>
</protein>
<feature type="region of interest" description="Disordered" evidence="1">
    <location>
        <begin position="40"/>
        <end position="101"/>
    </location>
</feature>
<comment type="caution">
    <text evidence="2">The sequence shown here is derived from an EMBL/GenBank/DDBJ whole genome shotgun (WGS) entry which is preliminary data.</text>
</comment>
<dbReference type="EMBL" id="JARKIB010000113">
    <property type="protein sequence ID" value="KAJ7738132.1"/>
    <property type="molecule type" value="Genomic_DNA"/>
</dbReference>
<evidence type="ECO:0000256" key="1">
    <source>
        <dbReference type="SAM" id="MobiDB-lite"/>
    </source>
</evidence>
<feature type="compositionally biased region" description="Low complexity" evidence="1">
    <location>
        <begin position="72"/>
        <end position="92"/>
    </location>
</feature>
<organism evidence="2 3">
    <name type="scientific">Mycena metata</name>
    <dbReference type="NCBI Taxonomy" id="1033252"/>
    <lineage>
        <taxon>Eukaryota</taxon>
        <taxon>Fungi</taxon>
        <taxon>Dikarya</taxon>
        <taxon>Basidiomycota</taxon>
        <taxon>Agaricomycotina</taxon>
        <taxon>Agaricomycetes</taxon>
        <taxon>Agaricomycetidae</taxon>
        <taxon>Agaricales</taxon>
        <taxon>Marasmiineae</taxon>
        <taxon>Mycenaceae</taxon>
        <taxon>Mycena</taxon>
    </lineage>
</organism>